<name>A0A8K0HUN0_COCNU</name>
<dbReference type="Pfam" id="PF01348">
    <property type="entry name" value="Intron_maturas2"/>
    <property type="match status" value="2"/>
</dbReference>
<dbReference type="CDD" id="cd01651">
    <property type="entry name" value="RT_G2_intron"/>
    <property type="match status" value="2"/>
</dbReference>
<dbReference type="GO" id="GO:0006397">
    <property type="term" value="P:mRNA processing"/>
    <property type="evidence" value="ECO:0007669"/>
    <property type="project" value="InterPro"/>
</dbReference>
<dbReference type="GO" id="GO:0005739">
    <property type="term" value="C:mitochondrion"/>
    <property type="evidence" value="ECO:0007669"/>
    <property type="project" value="UniProtKB-ARBA"/>
</dbReference>
<evidence type="ECO:0000313" key="2">
    <source>
        <dbReference type="EMBL" id="KAG1326895.1"/>
    </source>
</evidence>
<dbReference type="InterPro" id="IPR051083">
    <property type="entry name" value="GrpII_Intron_Splice-Mob/Def"/>
</dbReference>
<protein>
    <submittedName>
        <fullName evidence="2">Putative Nuclear intron maturase 1, mitochondrial</fullName>
    </submittedName>
</protein>
<dbReference type="PANTHER" id="PTHR34047:SF2">
    <property type="entry name" value="NUCLEAR INTRON MATURASE 1, MITOCHONDRIAL"/>
    <property type="match status" value="1"/>
</dbReference>
<evidence type="ECO:0000259" key="1">
    <source>
        <dbReference type="Pfam" id="PF01348"/>
    </source>
</evidence>
<reference evidence="2" key="2">
    <citation type="submission" date="2019-07" db="EMBL/GenBank/DDBJ databases">
        <authorList>
            <person name="Yang Y."/>
            <person name="Bocs S."/>
            <person name="Baudouin L."/>
        </authorList>
    </citation>
    <scope>NUCLEOTIDE SEQUENCE</scope>
    <source>
        <tissue evidence="2">Spear leaf of Hainan Tall coconut</tissue>
    </source>
</reference>
<dbReference type="InterPro" id="IPR043502">
    <property type="entry name" value="DNA/RNA_pol_sf"/>
</dbReference>
<dbReference type="EMBL" id="CM017872">
    <property type="protein sequence ID" value="KAG1326895.1"/>
    <property type="molecule type" value="Genomic_DNA"/>
</dbReference>
<gene>
    <name evidence="2" type="ORF">COCNU_01G008290</name>
</gene>
<evidence type="ECO:0000313" key="3">
    <source>
        <dbReference type="Proteomes" id="UP000797356"/>
    </source>
</evidence>
<feature type="domain" description="Domain X" evidence="1">
    <location>
        <begin position="987"/>
        <end position="1036"/>
    </location>
</feature>
<dbReference type="AlphaFoldDB" id="A0A8K0HUN0"/>
<dbReference type="Proteomes" id="UP000797356">
    <property type="component" value="Chromosome 1"/>
</dbReference>
<feature type="domain" description="Domain X" evidence="1">
    <location>
        <begin position="526"/>
        <end position="575"/>
    </location>
</feature>
<dbReference type="OrthoDB" id="596361at2759"/>
<keyword evidence="3" id="KW-1185">Reference proteome</keyword>
<organism evidence="2 3">
    <name type="scientific">Cocos nucifera</name>
    <name type="common">Coconut palm</name>
    <dbReference type="NCBI Taxonomy" id="13894"/>
    <lineage>
        <taxon>Eukaryota</taxon>
        <taxon>Viridiplantae</taxon>
        <taxon>Streptophyta</taxon>
        <taxon>Embryophyta</taxon>
        <taxon>Tracheophyta</taxon>
        <taxon>Spermatophyta</taxon>
        <taxon>Magnoliopsida</taxon>
        <taxon>Liliopsida</taxon>
        <taxon>Arecaceae</taxon>
        <taxon>Arecoideae</taxon>
        <taxon>Cocoseae</taxon>
        <taxon>Attaleinae</taxon>
        <taxon>Cocos</taxon>
    </lineage>
</organism>
<dbReference type="InterPro" id="IPR024937">
    <property type="entry name" value="Domain_X"/>
</dbReference>
<proteinExistence type="predicted"/>
<accession>A0A8K0HUN0</accession>
<dbReference type="PANTHER" id="PTHR34047">
    <property type="entry name" value="NUCLEAR INTRON MATURASE 1, MITOCHONDRIAL-RELATED"/>
    <property type="match status" value="1"/>
</dbReference>
<dbReference type="SUPFAM" id="SSF56672">
    <property type="entry name" value="DNA/RNA polymerases"/>
    <property type="match status" value="2"/>
</dbReference>
<reference evidence="2" key="1">
    <citation type="journal article" date="2017" name="Gigascience">
        <title>The genome draft of coconut (Cocos nucifera).</title>
        <authorList>
            <person name="Xiao Y."/>
            <person name="Xu P."/>
            <person name="Fan H."/>
            <person name="Baudouin L."/>
            <person name="Xia W."/>
            <person name="Bocs S."/>
            <person name="Xu J."/>
            <person name="Li Q."/>
            <person name="Guo A."/>
            <person name="Zhou L."/>
            <person name="Li J."/>
            <person name="Wu Y."/>
            <person name="Ma Z."/>
            <person name="Armero A."/>
            <person name="Issali A.E."/>
            <person name="Liu N."/>
            <person name="Peng M."/>
            <person name="Yang Y."/>
        </authorList>
    </citation>
    <scope>NUCLEOTIDE SEQUENCE</scope>
    <source>
        <tissue evidence="2">Spear leaf of Hainan Tall coconut</tissue>
    </source>
</reference>
<comment type="caution">
    <text evidence="2">The sequence shown here is derived from an EMBL/GenBank/DDBJ whole genome shotgun (WGS) entry which is preliminary data.</text>
</comment>
<sequence length="1177" mass="134865">MLSFSTHKPLLPLPHYLLVSLRIATFSLPVISRHHQHQQQPPDELPNPYDLMKEDPIQVCSDLWVRCFSRPEPHLPFPNLTGFLKKFDLWVLAYQRACAHHTGSFPPKNAIHLPHLRSLLALQRAALSPNYPWGASAHLLLRSPADPPFTRPISRRKFLALLASAPPPFQDRVLQELLLLLLEPVFEPRFSPRSHAFRPGRSPHTVLRTIRSNFAGYLWFLKADLSAVSDNFSPDVIISCLEKGVSDRKVVGLIKSALKNPVRVGSSSPVDEAVDRLTKKRMKRKMLRKSRKKKVLKENEPKPDPYWLRTFFGFAPHEAARVPNYGHCGILSPLLANVCLTELDTWMEDRIARYFQPSKLDSIWTDSIADDCHNPAWPEFVPASGKEKTRRMDFIRYGSHILIGIRGPREDAVELRKDLIEFCENKYGLRLENSDIEIEHITRGIEFLDHVICRRAIHPTLRYTATGGKIVSEKGAGTLLSVTASLQHCISRFRQLELVKGDKDPEPLPCTPMLYAGQAHTNSQMNKFLETMADWYRYADNRKKVVGFCAYVIRSSLAKLYAARYRLKSRAKVYKIASRDLSHPLRESTRNDAPEYSDLLRMGLVDAIEGVQFSHMSLIPSCDYTPFPRNWDRVLQELLLLLLEPVFEPRFSPRSHAFRPGRSPHTVLRTIRSNFAGYLWFLKADLSAVSDNFSPDVIISCLEKGVSDRKVVGLIKSALKNPVRVGSSSPVDEAVDRLTKKRMKRKMLRKSRKKKVLKENEPKPDPYWLRTFFGFAPHEAARVPNYGHCGILSPLLANVCLTELDTWMEDRIARYFQPSKLDSIWTDSIADDCHNPAWPEFVPASGKEKTRRMDFIRYGSHILIGIRGPREDAVELRKDLIEFCENKYGLRLENSDIEIEHITRGIEFLDHVICRRAIHPTLRYTATGGKIVSEKGAGTLLSVTASLQHCISRFRQLELVKGDKDPEPLPCTPMLYAGQAHTNSQMNKFLETMADWYRYADNRKKVVGFCAYVIRSSLAKLYAARYRLKSRAKVYKIASRDLSHPLRESTRNDAPEYSDLLRMGLVDAIEGVQFSHMSLIPSCDYTPFPRNWVPDHEQILREYVRLQDPKFFCELHKSVNRHELRSPQDAISEIVWDYKICGVWSNKSLGITKEQENAEESTNGDRNFLLKEESIAL</sequence>